<sequence>MSYGGYPPTGGGGGGGWDQGGYHHYPPPTAGAPPPSGYAPPYGGYPPPPPAAHYDYSQQPYHHPHYPPPPPPLPPHHDPNQLQPPPDVGTDPNSFRRFLLSTLQRLSFNSKPVITNLTLFAHEHAMRMSTVLAATLEEHLKQCPPAYKLPSLYLLDSISKNIGPPYLVLFSRFIERTFLQAYHVVDDSTRMKMEELLGTWRTGAPDGGELFRSSEEGPRGRVQRGIESALFGEPERAAGGQRMGGENDPYQQGHQQGPSAATPNERSGVLIDIRRLLQQRQDQALQRPDDEVNQGQISALTQLENLVLNTQLTSDQVGQIRAQLAALTPTPLPAAPVAAPPPAPAPIKSDPLQPTLSSSSYTGTPEPSSSSSALPVPTPAVPPFDPARLAELLSPNRGNTPIIVEPTPPPAPEQPAATSHGIDLSLLAQLQGLGANGGLASLFAPAVQAPGLAASGVSAGQVKMETPVVMVQEVEEKVEKKEKVEEEEEEKEDPLVKSYEEAILALGIGMSNKEIMSAHPPTLLHPFLYASLPLQCKQCGLRFFNSKQGQGKMDSHLDWHFTHKRRVREGSGRAQGRSWLGLEEDWIHSDSHSDTLPSSTSTTRAAALAASTTALDRAALLKRKVPAPTDDPIKLAKPCPVCKEKWKAAFEEEEEEWVFWNAVEVEGVLYHATCHAEASASRASTRLRLDAAAESARQSRENTPASIAGDVGGGGSAKKRKAEDGAGAGVKDEVKVKKEEGAEEVGKEESRTDDPRVKRTKSEVE</sequence>
<feature type="compositionally biased region" description="Polar residues" evidence="1">
    <location>
        <begin position="249"/>
        <end position="264"/>
    </location>
</feature>
<dbReference type="InterPro" id="IPR045154">
    <property type="entry name" value="PCF11-like"/>
</dbReference>
<dbReference type="GO" id="GO:0000993">
    <property type="term" value="F:RNA polymerase II complex binding"/>
    <property type="evidence" value="ECO:0007669"/>
    <property type="project" value="InterPro"/>
</dbReference>
<feature type="compositionally biased region" description="Pro residues" evidence="1">
    <location>
        <begin position="25"/>
        <end position="51"/>
    </location>
</feature>
<reference evidence="3 4" key="1">
    <citation type="submission" date="2016-07" db="EMBL/GenBank/DDBJ databases">
        <title>Pervasive Adenine N6-methylation of Active Genes in Fungi.</title>
        <authorList>
            <consortium name="DOE Joint Genome Institute"/>
            <person name="Mondo S.J."/>
            <person name="Dannebaum R.O."/>
            <person name="Kuo R.C."/>
            <person name="Labutti K."/>
            <person name="Haridas S."/>
            <person name="Kuo A."/>
            <person name="Salamov A."/>
            <person name="Ahrendt S.R."/>
            <person name="Lipzen A."/>
            <person name="Sullivan W."/>
            <person name="Andreopoulos W.B."/>
            <person name="Clum A."/>
            <person name="Lindquist E."/>
            <person name="Daum C."/>
            <person name="Ramamoorthy G.K."/>
            <person name="Gryganskyi A."/>
            <person name="Culley D."/>
            <person name="Magnuson J.K."/>
            <person name="James T.Y."/>
            <person name="O'Malley M.A."/>
            <person name="Stajich J.E."/>
            <person name="Spatafora J.W."/>
            <person name="Visel A."/>
            <person name="Grigoriev I.V."/>
        </authorList>
    </citation>
    <scope>NUCLEOTIDE SEQUENCE [LARGE SCALE GENOMIC DNA]</scope>
    <source>
        <strain evidence="3 4">62-1032</strain>
    </source>
</reference>
<dbReference type="GO" id="GO:0006369">
    <property type="term" value="P:termination of RNA polymerase II transcription"/>
    <property type="evidence" value="ECO:0007669"/>
    <property type="project" value="InterPro"/>
</dbReference>
<dbReference type="InterPro" id="IPR008942">
    <property type="entry name" value="ENTH_VHS"/>
</dbReference>
<gene>
    <name evidence="3" type="ORF">BCR35DRAFT_305230</name>
</gene>
<dbReference type="EMBL" id="MCGR01000030">
    <property type="protein sequence ID" value="ORY78063.1"/>
    <property type="molecule type" value="Genomic_DNA"/>
</dbReference>
<dbReference type="InterPro" id="IPR047415">
    <property type="entry name" value="Pcf11_CID"/>
</dbReference>
<evidence type="ECO:0000256" key="1">
    <source>
        <dbReference type="SAM" id="MobiDB-lite"/>
    </source>
</evidence>
<dbReference type="FunFam" id="1.25.40.90:FF:000016">
    <property type="entry name" value="mRNA cleavage factor complex component Pcf11"/>
    <property type="match status" value="1"/>
</dbReference>
<dbReference type="AlphaFoldDB" id="A0A1Y2F2J4"/>
<feature type="compositionally biased region" description="Gly residues" evidence="1">
    <location>
        <begin position="7"/>
        <end position="19"/>
    </location>
</feature>
<feature type="compositionally biased region" description="Low complexity" evidence="1">
    <location>
        <begin position="52"/>
        <end position="61"/>
    </location>
</feature>
<dbReference type="SMART" id="SM00582">
    <property type="entry name" value="RPR"/>
    <property type="match status" value="1"/>
</dbReference>
<keyword evidence="4" id="KW-1185">Reference proteome</keyword>
<comment type="caution">
    <text evidence="3">The sequence shown here is derived from an EMBL/GenBank/DDBJ whole genome shotgun (WGS) entry which is preliminary data.</text>
</comment>
<dbReference type="Pfam" id="PF21936">
    <property type="entry name" value="Pcf11_C"/>
    <property type="match status" value="1"/>
</dbReference>
<evidence type="ECO:0000313" key="3">
    <source>
        <dbReference type="EMBL" id="ORY78063.1"/>
    </source>
</evidence>
<name>A0A1Y2F2J4_9BASI</name>
<organism evidence="3 4">
    <name type="scientific">Leucosporidium creatinivorum</name>
    <dbReference type="NCBI Taxonomy" id="106004"/>
    <lineage>
        <taxon>Eukaryota</taxon>
        <taxon>Fungi</taxon>
        <taxon>Dikarya</taxon>
        <taxon>Basidiomycota</taxon>
        <taxon>Pucciniomycotina</taxon>
        <taxon>Microbotryomycetes</taxon>
        <taxon>Leucosporidiales</taxon>
        <taxon>Leucosporidium</taxon>
    </lineage>
</organism>
<dbReference type="GO" id="GO:0003729">
    <property type="term" value="F:mRNA binding"/>
    <property type="evidence" value="ECO:0007669"/>
    <property type="project" value="InterPro"/>
</dbReference>
<feature type="region of interest" description="Disordered" evidence="1">
    <location>
        <begin position="1"/>
        <end position="93"/>
    </location>
</feature>
<dbReference type="GO" id="GO:0031124">
    <property type="term" value="P:mRNA 3'-end processing"/>
    <property type="evidence" value="ECO:0007669"/>
    <property type="project" value="InterPro"/>
</dbReference>
<proteinExistence type="predicted"/>
<evidence type="ECO:0000313" key="4">
    <source>
        <dbReference type="Proteomes" id="UP000193467"/>
    </source>
</evidence>
<feature type="region of interest" description="Disordered" evidence="1">
    <location>
        <begin position="204"/>
        <end position="264"/>
    </location>
</feature>
<dbReference type="InterPro" id="IPR054127">
    <property type="entry name" value="Pcf11_C"/>
</dbReference>
<feature type="region of interest" description="Disordered" evidence="1">
    <location>
        <begin position="333"/>
        <end position="386"/>
    </location>
</feature>
<accession>A0A1Y2F2J4</accession>
<dbReference type="Pfam" id="PF04818">
    <property type="entry name" value="CID"/>
    <property type="match status" value="1"/>
</dbReference>
<dbReference type="Proteomes" id="UP000193467">
    <property type="component" value="Unassembled WGS sequence"/>
</dbReference>
<dbReference type="GO" id="GO:0005849">
    <property type="term" value="C:mRNA cleavage factor complex"/>
    <property type="evidence" value="ECO:0007669"/>
    <property type="project" value="TreeGrafter"/>
</dbReference>
<dbReference type="GO" id="GO:0005737">
    <property type="term" value="C:cytoplasm"/>
    <property type="evidence" value="ECO:0007669"/>
    <property type="project" value="TreeGrafter"/>
</dbReference>
<dbReference type="Gene3D" id="1.25.40.90">
    <property type="match status" value="1"/>
</dbReference>
<feature type="compositionally biased region" description="Pro residues" evidence="1">
    <location>
        <begin position="333"/>
        <end position="345"/>
    </location>
</feature>
<dbReference type="PANTHER" id="PTHR15921:SF3">
    <property type="entry name" value="PRE-MRNA CLEAVAGE COMPLEX 2 PROTEIN PCF11"/>
    <property type="match status" value="1"/>
</dbReference>
<dbReference type="PROSITE" id="PS51391">
    <property type="entry name" value="CID"/>
    <property type="match status" value="1"/>
</dbReference>
<dbReference type="SUPFAM" id="SSF48464">
    <property type="entry name" value="ENTH/VHS domain"/>
    <property type="match status" value="1"/>
</dbReference>
<protein>
    <recommendedName>
        <fullName evidence="2">CID domain-containing protein</fullName>
    </recommendedName>
</protein>
<dbReference type="STRING" id="106004.A0A1Y2F2J4"/>
<dbReference type="PANTHER" id="PTHR15921">
    <property type="entry name" value="PRE-MRNA CLEAVAGE COMPLEX II"/>
    <property type="match status" value="1"/>
</dbReference>
<feature type="compositionally biased region" description="Pro residues" evidence="1">
    <location>
        <begin position="376"/>
        <end position="385"/>
    </location>
</feature>
<dbReference type="InParanoid" id="A0A1Y2F2J4"/>
<feature type="compositionally biased region" description="Low complexity" evidence="1">
    <location>
        <begin position="357"/>
        <end position="375"/>
    </location>
</feature>
<feature type="domain" description="CID" evidence="2">
    <location>
        <begin position="91"/>
        <end position="234"/>
    </location>
</feature>
<dbReference type="CDD" id="cd16982">
    <property type="entry name" value="CID_Pcf11"/>
    <property type="match status" value="1"/>
</dbReference>
<feature type="compositionally biased region" description="Basic and acidic residues" evidence="1">
    <location>
        <begin position="730"/>
        <end position="765"/>
    </location>
</feature>
<evidence type="ECO:0000259" key="2">
    <source>
        <dbReference type="PROSITE" id="PS51391"/>
    </source>
</evidence>
<dbReference type="InterPro" id="IPR006569">
    <property type="entry name" value="CID_dom"/>
</dbReference>
<feature type="region of interest" description="Disordered" evidence="1">
    <location>
        <begin position="692"/>
        <end position="765"/>
    </location>
</feature>
<dbReference type="OrthoDB" id="2129491at2759"/>
<dbReference type="FunCoup" id="A0A1Y2F2J4">
    <property type="interactions" value="264"/>
</dbReference>